<dbReference type="Proteomes" id="UP000185744">
    <property type="component" value="Unassembled WGS sequence"/>
</dbReference>
<dbReference type="AlphaFoldDB" id="A0A1Q6DTI6"/>
<gene>
    <name evidence="1" type="ORF">BTN85_0125</name>
</gene>
<keyword evidence="2" id="KW-1185">Reference proteome</keyword>
<comment type="caution">
    <text evidence="1">The sequence shown here is derived from an EMBL/GenBank/DDBJ whole genome shotgun (WGS) entry which is preliminary data.</text>
</comment>
<proteinExistence type="predicted"/>
<organism evidence="1 2">
    <name type="scientific">Methanohalarchaeum thermophilum</name>
    <dbReference type="NCBI Taxonomy" id="1903181"/>
    <lineage>
        <taxon>Archaea</taxon>
        <taxon>Methanobacteriati</taxon>
        <taxon>Methanobacteriota</taxon>
        <taxon>Methanonatronarchaeia</taxon>
        <taxon>Methanonatronarchaeales</taxon>
        <taxon>Methanonatronarchaeaceae</taxon>
        <taxon>Candidatus Methanohalarchaeum</taxon>
    </lineage>
</organism>
<dbReference type="EMBL" id="MSDW01000001">
    <property type="protein sequence ID" value="OKY77657.1"/>
    <property type="molecule type" value="Genomic_DNA"/>
</dbReference>
<reference evidence="1" key="1">
    <citation type="submission" date="2016-12" db="EMBL/GenBank/DDBJ databases">
        <title>Discovery of methanogenic haloarchaea.</title>
        <authorList>
            <person name="Sorokin D.Y."/>
            <person name="Makarova K.S."/>
            <person name="Abbas B."/>
            <person name="Ferrer M."/>
            <person name="Golyshin P.N."/>
        </authorList>
    </citation>
    <scope>NUCLEOTIDE SEQUENCE [LARGE SCALE GENOMIC DNA]</scope>
    <source>
        <strain evidence="1">HMET1</strain>
    </source>
</reference>
<sequence length="29" mass="3388">MKAEEAVVCRVTEFNKSKLEVIEEEYNKA</sequence>
<dbReference type="InParanoid" id="A0A1Q6DTI6"/>
<accession>A0A1Q6DTI6</accession>
<evidence type="ECO:0000313" key="2">
    <source>
        <dbReference type="Proteomes" id="UP000185744"/>
    </source>
</evidence>
<evidence type="ECO:0000313" key="1">
    <source>
        <dbReference type="EMBL" id="OKY77657.1"/>
    </source>
</evidence>
<name>A0A1Q6DTI6_METT1</name>
<dbReference type="STRING" id="1903181.BTN85_0125"/>
<protein>
    <submittedName>
        <fullName evidence="1">Uncharacterized protein</fullName>
    </submittedName>
</protein>